<evidence type="ECO:0000313" key="1">
    <source>
        <dbReference type="EMBL" id="TNV71425.1"/>
    </source>
</evidence>
<protein>
    <submittedName>
        <fullName evidence="1">Uncharacterized protein</fullName>
    </submittedName>
</protein>
<proteinExistence type="predicted"/>
<organism evidence="1 2">
    <name type="scientific">Halteria grandinella</name>
    <dbReference type="NCBI Taxonomy" id="5974"/>
    <lineage>
        <taxon>Eukaryota</taxon>
        <taxon>Sar</taxon>
        <taxon>Alveolata</taxon>
        <taxon>Ciliophora</taxon>
        <taxon>Intramacronucleata</taxon>
        <taxon>Spirotrichea</taxon>
        <taxon>Stichotrichia</taxon>
        <taxon>Sporadotrichida</taxon>
        <taxon>Halteriidae</taxon>
        <taxon>Halteria</taxon>
    </lineage>
</organism>
<evidence type="ECO:0000313" key="2">
    <source>
        <dbReference type="Proteomes" id="UP000785679"/>
    </source>
</evidence>
<dbReference type="AlphaFoldDB" id="A0A8J8NBH9"/>
<gene>
    <name evidence="1" type="ORF">FGO68_gene17285</name>
</gene>
<comment type="caution">
    <text evidence="1">The sequence shown here is derived from an EMBL/GenBank/DDBJ whole genome shotgun (WGS) entry which is preliminary data.</text>
</comment>
<keyword evidence="2" id="KW-1185">Reference proteome</keyword>
<dbReference type="Proteomes" id="UP000785679">
    <property type="component" value="Unassembled WGS sequence"/>
</dbReference>
<reference evidence="1" key="1">
    <citation type="submission" date="2019-06" db="EMBL/GenBank/DDBJ databases">
        <authorList>
            <person name="Zheng W."/>
        </authorList>
    </citation>
    <scope>NUCLEOTIDE SEQUENCE</scope>
    <source>
        <strain evidence="1">QDHG01</strain>
    </source>
</reference>
<accession>A0A8J8NBH9</accession>
<dbReference type="EMBL" id="RRYP01029805">
    <property type="protein sequence ID" value="TNV71425.1"/>
    <property type="molecule type" value="Genomic_DNA"/>
</dbReference>
<sequence>MIIKKYIVRLIFLEKDYIQDKEKGLFVRSLFSGQIKRNYPIGEWFEKRHPRQVHRRESQMQKSINNNWHCEHTSFVSEGNQTITVGYSAAVRLSRIPFKVRKREIREKKIGRLSK</sequence>
<name>A0A8J8NBH9_HALGN</name>